<feature type="compositionally biased region" description="Basic and acidic residues" evidence="1">
    <location>
        <begin position="153"/>
        <end position="186"/>
    </location>
</feature>
<name>A0A0C9XDF0_9AGAR</name>
<evidence type="ECO:0000313" key="3">
    <source>
        <dbReference type="EMBL" id="KIK10310.1"/>
    </source>
</evidence>
<dbReference type="InterPro" id="IPR036691">
    <property type="entry name" value="Endo/exonu/phosph_ase_sf"/>
</dbReference>
<dbReference type="SUPFAM" id="SSF56219">
    <property type="entry name" value="DNase I-like"/>
    <property type="match status" value="1"/>
</dbReference>
<evidence type="ECO:0000256" key="1">
    <source>
        <dbReference type="SAM" id="MobiDB-lite"/>
    </source>
</evidence>
<dbReference type="InterPro" id="IPR000300">
    <property type="entry name" value="IPPc"/>
</dbReference>
<feature type="region of interest" description="Disordered" evidence="1">
    <location>
        <begin position="153"/>
        <end position="192"/>
    </location>
</feature>
<feature type="compositionally biased region" description="Polar residues" evidence="1">
    <location>
        <begin position="490"/>
        <end position="501"/>
    </location>
</feature>
<reference evidence="4" key="2">
    <citation type="submission" date="2015-01" db="EMBL/GenBank/DDBJ databases">
        <title>Evolutionary Origins and Diversification of the Mycorrhizal Mutualists.</title>
        <authorList>
            <consortium name="DOE Joint Genome Institute"/>
            <consortium name="Mycorrhizal Genomics Consortium"/>
            <person name="Kohler A."/>
            <person name="Kuo A."/>
            <person name="Nagy L.G."/>
            <person name="Floudas D."/>
            <person name="Copeland A."/>
            <person name="Barry K.W."/>
            <person name="Cichocki N."/>
            <person name="Veneault-Fourrey C."/>
            <person name="LaButti K."/>
            <person name="Lindquist E.A."/>
            <person name="Lipzen A."/>
            <person name="Lundell T."/>
            <person name="Morin E."/>
            <person name="Murat C."/>
            <person name="Riley R."/>
            <person name="Ohm R."/>
            <person name="Sun H."/>
            <person name="Tunlid A."/>
            <person name="Henrissat B."/>
            <person name="Grigoriev I.V."/>
            <person name="Hibbett D.S."/>
            <person name="Martin F."/>
        </authorList>
    </citation>
    <scope>NUCLEOTIDE SEQUENCE [LARGE SCALE GENOMIC DNA]</scope>
    <source>
        <strain evidence="4">LaAM-08-1</strain>
    </source>
</reference>
<dbReference type="PANTHER" id="PTHR11200:SF275">
    <property type="entry name" value="LD06095P"/>
    <property type="match status" value="1"/>
</dbReference>
<dbReference type="STRING" id="1095629.A0A0C9XDF0"/>
<evidence type="ECO:0000313" key="4">
    <source>
        <dbReference type="Proteomes" id="UP000054477"/>
    </source>
</evidence>
<dbReference type="GO" id="GO:0046856">
    <property type="term" value="P:phosphatidylinositol dephosphorylation"/>
    <property type="evidence" value="ECO:0007669"/>
    <property type="project" value="InterPro"/>
</dbReference>
<evidence type="ECO:0000259" key="2">
    <source>
        <dbReference type="SMART" id="SM00128"/>
    </source>
</evidence>
<dbReference type="HOGENOM" id="CLU_005289_1_0_1"/>
<feature type="region of interest" description="Disordered" evidence="1">
    <location>
        <begin position="96"/>
        <end position="117"/>
    </location>
</feature>
<dbReference type="Pfam" id="PF22669">
    <property type="entry name" value="Exo_endo_phos2"/>
    <property type="match status" value="2"/>
</dbReference>
<dbReference type="SMART" id="SM00128">
    <property type="entry name" value="IPPc"/>
    <property type="match status" value="1"/>
</dbReference>
<reference evidence="3 4" key="1">
    <citation type="submission" date="2014-04" db="EMBL/GenBank/DDBJ databases">
        <authorList>
            <consortium name="DOE Joint Genome Institute"/>
            <person name="Kuo A."/>
            <person name="Kohler A."/>
            <person name="Nagy L.G."/>
            <person name="Floudas D."/>
            <person name="Copeland A."/>
            <person name="Barry K.W."/>
            <person name="Cichocki N."/>
            <person name="Veneault-Fourrey C."/>
            <person name="LaButti K."/>
            <person name="Lindquist E.A."/>
            <person name="Lipzen A."/>
            <person name="Lundell T."/>
            <person name="Morin E."/>
            <person name="Murat C."/>
            <person name="Sun H."/>
            <person name="Tunlid A."/>
            <person name="Henrissat B."/>
            <person name="Grigoriev I.V."/>
            <person name="Hibbett D.S."/>
            <person name="Martin F."/>
            <person name="Nordberg H.P."/>
            <person name="Cantor M.N."/>
            <person name="Hua S.X."/>
        </authorList>
    </citation>
    <scope>NUCLEOTIDE SEQUENCE [LARGE SCALE GENOMIC DNA]</scope>
    <source>
        <strain evidence="3 4">LaAM-08-1</strain>
    </source>
</reference>
<feature type="region of interest" description="Disordered" evidence="1">
    <location>
        <begin position="529"/>
        <end position="550"/>
    </location>
</feature>
<feature type="region of interest" description="Disordered" evidence="1">
    <location>
        <begin position="475"/>
        <end position="502"/>
    </location>
</feature>
<dbReference type="Gene3D" id="3.60.10.10">
    <property type="entry name" value="Endonuclease/exonuclease/phosphatase"/>
    <property type="match status" value="2"/>
</dbReference>
<dbReference type="EMBL" id="KN838536">
    <property type="protein sequence ID" value="KIK10310.1"/>
    <property type="molecule type" value="Genomic_DNA"/>
</dbReference>
<dbReference type="InterPro" id="IPR046985">
    <property type="entry name" value="IP5"/>
</dbReference>
<feature type="compositionally biased region" description="Basic and acidic residues" evidence="1">
    <location>
        <begin position="652"/>
        <end position="666"/>
    </location>
</feature>
<dbReference type="AlphaFoldDB" id="A0A0C9XDF0"/>
<keyword evidence="4" id="KW-1185">Reference proteome</keyword>
<accession>A0A0C9XDF0</accession>
<sequence length="813" mass="89540">MMSTAYSTPHELGVTDTVIVHTRKGRQIALPRLRGLFSTTSPSVARAATGPSRPEESLSTGVSPKQSKKAAKRLKIRVLTWNMHDSLPKGDLQELLGKVPSHNSSNSKPSILPNLPDGPDHPFHLIVIAGQECPTSSGIPMGLGAGFRLLDKDREKPDDSEKDADKARQYKFDRSKQSKSQEELSPHENPSGWTSMVEEWLCRGGGCSARNASPTVSDVGHPKPLIRRLSSKEKRRGPYQLLAKERLMGIYLAIYIHRDIKSLVRGTSKSAVTAGLIGGRVGNKGGVGISVNLDGTTLLFLNAHLAAHEGKVKHRLANLSKIKAELAVDDFLSNDDSRSIANDITDKFDHSFICGDLNFRLDISRLHADWLISREEFTQALAFDQLRKVMKEGTEFSGFHEAPINFPPTFKYDVAPHSKYTKGHTSKPMRLERAGDKSTILTDLEERALEELENGEANETASMVSSISTSVKSKVWDPESDGECVPSPSTPTMATSGSKASVASAGTRKAKLKWFTLLSPSLSSPTALFRPKHQHASTPPRGLGDFPSPRNYRKHNLQGKSGHDTRPLMILVDAGKPNTDNDGTPILEERGVYDSSNKRRVPSWCDRILWKSTVVPDPLLEENVPVLSGRKRFSKFLANAFRTSSGRLVVETPKDSPRDEEFKHDQSIFTKLSPPPQPKTTLEKGARHLQRGKSAFAPHSTAPIPIECPRGRSTTASTCHLFPRDPLPRGPSSGDSSGRHSPLTAPSRWRFLPFFSPPPELDTASSPHFTSPPKPRKGDVVCLSYNTLDDRAMRRLEGRSDHRPVIGTYEVYL</sequence>
<feature type="region of interest" description="Disordered" evidence="1">
    <location>
        <begin position="41"/>
        <end position="69"/>
    </location>
</feature>
<gene>
    <name evidence="3" type="ORF">K443DRAFT_670936</name>
</gene>
<dbReference type="PANTHER" id="PTHR11200">
    <property type="entry name" value="INOSITOL 5-PHOSPHATASE"/>
    <property type="match status" value="1"/>
</dbReference>
<dbReference type="OrthoDB" id="405996at2759"/>
<proteinExistence type="predicted"/>
<dbReference type="Proteomes" id="UP000054477">
    <property type="component" value="Unassembled WGS sequence"/>
</dbReference>
<feature type="region of interest" description="Disordered" evidence="1">
    <location>
        <begin position="650"/>
        <end position="743"/>
    </location>
</feature>
<feature type="domain" description="Inositol polyphosphate-related phosphatase" evidence="2">
    <location>
        <begin position="72"/>
        <end position="458"/>
    </location>
</feature>
<dbReference type="GO" id="GO:0004439">
    <property type="term" value="F:phosphatidylinositol-4,5-bisphosphate 5-phosphatase activity"/>
    <property type="evidence" value="ECO:0007669"/>
    <property type="project" value="TreeGrafter"/>
</dbReference>
<feature type="compositionally biased region" description="Low complexity" evidence="1">
    <location>
        <begin position="730"/>
        <end position="743"/>
    </location>
</feature>
<organism evidence="3 4">
    <name type="scientific">Laccaria amethystina LaAM-08-1</name>
    <dbReference type="NCBI Taxonomy" id="1095629"/>
    <lineage>
        <taxon>Eukaryota</taxon>
        <taxon>Fungi</taxon>
        <taxon>Dikarya</taxon>
        <taxon>Basidiomycota</taxon>
        <taxon>Agaricomycotina</taxon>
        <taxon>Agaricomycetes</taxon>
        <taxon>Agaricomycetidae</taxon>
        <taxon>Agaricales</taxon>
        <taxon>Agaricineae</taxon>
        <taxon>Hydnangiaceae</taxon>
        <taxon>Laccaria</taxon>
    </lineage>
</organism>
<protein>
    <submittedName>
        <fullName evidence="3">Unplaced genomic scaffold K443scaffold_1, whole genome shotgun sequence</fullName>
    </submittedName>
</protein>